<protein>
    <submittedName>
        <fullName evidence="2">Uncharacterized protein</fullName>
    </submittedName>
</protein>
<sequence>MKPAPATRQLLLAASVAIASQWLLSWLLPRIPGIAGSDLQTAAGWLSPASYVAVALAMGIGGWIAGYRFVPFAVGINLLIWLVILTVLAEMSAPITEKPFLRNLGASLQFNALGMACSLLAAAAGAALGAWLHRRRNLPPTVTTP</sequence>
<evidence type="ECO:0000313" key="3">
    <source>
        <dbReference type="Proteomes" id="UP000219374"/>
    </source>
</evidence>
<feature type="transmembrane region" description="Helical" evidence="1">
    <location>
        <begin position="46"/>
        <end position="65"/>
    </location>
</feature>
<accession>A0A286D869</accession>
<dbReference type="Proteomes" id="UP000219374">
    <property type="component" value="Unassembled WGS sequence"/>
</dbReference>
<keyword evidence="1" id="KW-1133">Transmembrane helix</keyword>
<keyword evidence="1" id="KW-0812">Transmembrane</keyword>
<reference evidence="2 3" key="1">
    <citation type="submission" date="2017-09" db="EMBL/GenBank/DDBJ databases">
        <authorList>
            <person name="Ehlers B."/>
            <person name="Leendertz F.H."/>
        </authorList>
    </citation>
    <scope>NUCLEOTIDE SEQUENCE [LARGE SCALE GENOMIC DNA]</scope>
    <source>
        <strain evidence="2 3">CGMCC 1.10978</strain>
    </source>
</reference>
<name>A0A286D869_9GAMM</name>
<dbReference type="AlphaFoldDB" id="A0A286D869"/>
<proteinExistence type="predicted"/>
<evidence type="ECO:0000313" key="2">
    <source>
        <dbReference type="EMBL" id="SOD54848.1"/>
    </source>
</evidence>
<keyword evidence="1" id="KW-0472">Membrane</keyword>
<feature type="transmembrane region" description="Helical" evidence="1">
    <location>
        <begin position="72"/>
        <end position="92"/>
    </location>
</feature>
<feature type="transmembrane region" description="Helical" evidence="1">
    <location>
        <begin position="112"/>
        <end position="132"/>
    </location>
</feature>
<evidence type="ECO:0000256" key="1">
    <source>
        <dbReference type="SAM" id="Phobius"/>
    </source>
</evidence>
<dbReference type="EMBL" id="OCND01000005">
    <property type="protein sequence ID" value="SOD54848.1"/>
    <property type="molecule type" value="Genomic_DNA"/>
</dbReference>
<keyword evidence="3" id="KW-1185">Reference proteome</keyword>
<dbReference type="OrthoDB" id="10015026at2"/>
<organism evidence="2 3">
    <name type="scientific">Pseudoxanthomonas wuyuanensis</name>
    <dbReference type="NCBI Taxonomy" id="1073196"/>
    <lineage>
        <taxon>Bacteria</taxon>
        <taxon>Pseudomonadati</taxon>
        <taxon>Pseudomonadota</taxon>
        <taxon>Gammaproteobacteria</taxon>
        <taxon>Lysobacterales</taxon>
        <taxon>Lysobacteraceae</taxon>
        <taxon>Pseudoxanthomonas</taxon>
    </lineage>
</organism>
<dbReference type="RefSeq" id="WP_097122125.1">
    <property type="nucleotide sequence ID" value="NZ_OCND01000005.1"/>
</dbReference>
<gene>
    <name evidence="2" type="ORF">SAMN06296416_105121</name>
</gene>